<evidence type="ECO:0000313" key="7">
    <source>
        <dbReference type="Proteomes" id="UP001597483"/>
    </source>
</evidence>
<feature type="DNA-binding region" description="H-T-H motif" evidence="4">
    <location>
        <begin position="31"/>
        <end position="50"/>
    </location>
</feature>
<protein>
    <submittedName>
        <fullName evidence="6">TetR/AcrR family transcriptional regulator</fullName>
    </submittedName>
</protein>
<dbReference type="PANTHER" id="PTHR30055:SF220">
    <property type="entry name" value="TETR-FAMILY REGULATORY PROTEIN"/>
    <property type="match status" value="1"/>
</dbReference>
<dbReference type="SUPFAM" id="SSF46689">
    <property type="entry name" value="Homeodomain-like"/>
    <property type="match status" value="1"/>
</dbReference>
<dbReference type="InterPro" id="IPR009057">
    <property type="entry name" value="Homeodomain-like_sf"/>
</dbReference>
<dbReference type="Proteomes" id="UP001597483">
    <property type="component" value="Unassembled WGS sequence"/>
</dbReference>
<evidence type="ECO:0000256" key="2">
    <source>
        <dbReference type="ARBA" id="ARBA00023125"/>
    </source>
</evidence>
<keyword evidence="1" id="KW-0805">Transcription regulation</keyword>
<reference evidence="7" key="1">
    <citation type="journal article" date="2019" name="Int. J. Syst. Evol. Microbiol.">
        <title>The Global Catalogue of Microorganisms (GCM) 10K type strain sequencing project: providing services to taxonomists for standard genome sequencing and annotation.</title>
        <authorList>
            <consortium name="The Broad Institute Genomics Platform"/>
            <consortium name="The Broad Institute Genome Sequencing Center for Infectious Disease"/>
            <person name="Wu L."/>
            <person name="Ma J."/>
        </authorList>
    </citation>
    <scope>NUCLEOTIDE SEQUENCE [LARGE SCALE GENOMIC DNA]</scope>
    <source>
        <strain evidence="7">CGMCC 4.7641</strain>
    </source>
</reference>
<evidence type="ECO:0000256" key="4">
    <source>
        <dbReference type="PROSITE-ProRule" id="PRU00335"/>
    </source>
</evidence>
<accession>A0ABW5HFN8</accession>
<evidence type="ECO:0000256" key="3">
    <source>
        <dbReference type="ARBA" id="ARBA00023163"/>
    </source>
</evidence>
<dbReference type="InterPro" id="IPR025996">
    <property type="entry name" value="MT1864/Rv1816-like_C"/>
</dbReference>
<keyword evidence="7" id="KW-1185">Reference proteome</keyword>
<name>A0ABW5HFN8_9PSEU</name>
<organism evidence="6 7">
    <name type="scientific">Amycolatopsis silviterrae</name>
    <dbReference type="NCBI Taxonomy" id="1656914"/>
    <lineage>
        <taxon>Bacteria</taxon>
        <taxon>Bacillati</taxon>
        <taxon>Actinomycetota</taxon>
        <taxon>Actinomycetes</taxon>
        <taxon>Pseudonocardiales</taxon>
        <taxon>Pseudonocardiaceae</taxon>
        <taxon>Amycolatopsis</taxon>
    </lineage>
</organism>
<comment type="caution">
    <text evidence="6">The sequence shown here is derived from an EMBL/GenBank/DDBJ whole genome shotgun (WGS) entry which is preliminary data.</text>
</comment>
<keyword evidence="3" id="KW-0804">Transcription</keyword>
<evidence type="ECO:0000259" key="5">
    <source>
        <dbReference type="PROSITE" id="PS50977"/>
    </source>
</evidence>
<sequence>MARRYHHGDLRRAVLAAAVEVLRESGPPAVNLRDLARRVGVSHAAPAHHFGDRTGLLTAVAAQGFDLLADALEELPPSADLLEAGVAYVSFAVERRAHFEVMFRPELLRPEDPDLRAAQRRSDQALDWAIAGFRDGSVDPVVAGAAAWSLVHGFATLWLQRALPADLGEDVEAATRAVAELLVRAAHPPPSG</sequence>
<gene>
    <name evidence="6" type="ORF">ACFSVL_30315</name>
</gene>
<proteinExistence type="predicted"/>
<dbReference type="PANTHER" id="PTHR30055">
    <property type="entry name" value="HTH-TYPE TRANSCRIPTIONAL REGULATOR RUTR"/>
    <property type="match status" value="1"/>
</dbReference>
<feature type="domain" description="HTH tetR-type" evidence="5">
    <location>
        <begin position="8"/>
        <end position="68"/>
    </location>
</feature>
<evidence type="ECO:0000256" key="1">
    <source>
        <dbReference type="ARBA" id="ARBA00023015"/>
    </source>
</evidence>
<dbReference type="InterPro" id="IPR001647">
    <property type="entry name" value="HTH_TetR"/>
</dbReference>
<dbReference type="PROSITE" id="PS50977">
    <property type="entry name" value="HTH_TETR_2"/>
    <property type="match status" value="1"/>
</dbReference>
<dbReference type="EMBL" id="JBHUKS010000024">
    <property type="protein sequence ID" value="MFD2471725.1"/>
    <property type="molecule type" value="Genomic_DNA"/>
</dbReference>
<dbReference type="InterPro" id="IPR050109">
    <property type="entry name" value="HTH-type_TetR-like_transc_reg"/>
</dbReference>
<dbReference type="Pfam" id="PF00440">
    <property type="entry name" value="TetR_N"/>
    <property type="match status" value="1"/>
</dbReference>
<dbReference type="InterPro" id="IPR036271">
    <property type="entry name" value="Tet_transcr_reg_TetR-rel_C_sf"/>
</dbReference>
<dbReference type="RefSeq" id="WP_378308982.1">
    <property type="nucleotide sequence ID" value="NZ_JBHUKS010000024.1"/>
</dbReference>
<dbReference type="SUPFAM" id="SSF48498">
    <property type="entry name" value="Tetracyclin repressor-like, C-terminal domain"/>
    <property type="match status" value="1"/>
</dbReference>
<evidence type="ECO:0000313" key="6">
    <source>
        <dbReference type="EMBL" id="MFD2471725.1"/>
    </source>
</evidence>
<dbReference type="Gene3D" id="1.10.357.10">
    <property type="entry name" value="Tetracycline Repressor, domain 2"/>
    <property type="match status" value="1"/>
</dbReference>
<keyword evidence="2 4" id="KW-0238">DNA-binding</keyword>
<dbReference type="Pfam" id="PF13305">
    <property type="entry name" value="TetR_C_33"/>
    <property type="match status" value="1"/>
</dbReference>